<keyword evidence="3" id="KW-0832">Ubl conjugation</keyword>
<dbReference type="Gene3D" id="1.20.1310.10">
    <property type="entry name" value="Cullin Repeats"/>
    <property type="match status" value="4"/>
</dbReference>
<feature type="domain" description="Cullin family profile" evidence="7">
    <location>
        <begin position="464"/>
        <end position="712"/>
    </location>
</feature>
<dbReference type="SMART" id="SM00182">
    <property type="entry name" value="CULLIN"/>
    <property type="match status" value="1"/>
</dbReference>
<dbReference type="PROSITE" id="PS50069">
    <property type="entry name" value="CULLIN_2"/>
    <property type="match status" value="1"/>
</dbReference>
<comment type="caution">
    <text evidence="8">The sequence shown here is derived from an EMBL/GenBank/DDBJ whole genome shotgun (WGS) entry which is preliminary data.</text>
</comment>
<dbReference type="FunFam" id="3.30.230.130:FF:000011">
    <property type="entry name" value="SCF ubiquitin ligase subunit CulC, putative"/>
    <property type="match status" value="1"/>
</dbReference>
<accession>A0A8H3IM63</accession>
<keyword evidence="2" id="KW-1017">Isopeptide bond</keyword>
<dbReference type="InterPro" id="IPR001373">
    <property type="entry name" value="Cullin_N"/>
</dbReference>
<keyword evidence="9" id="KW-1185">Reference proteome</keyword>
<comment type="similarity">
    <text evidence="1 4 5">Belongs to the cullin family.</text>
</comment>
<dbReference type="InterPro" id="IPR016159">
    <property type="entry name" value="Cullin_repeat-like_dom_sf"/>
</dbReference>
<dbReference type="OrthoDB" id="27073at2759"/>
<dbReference type="SMART" id="SM00884">
    <property type="entry name" value="Cullin_Nedd8"/>
    <property type="match status" value="1"/>
</dbReference>
<dbReference type="Gene3D" id="1.10.10.10">
    <property type="entry name" value="Winged helix-like DNA-binding domain superfamily/Winged helix DNA-binding domain"/>
    <property type="match status" value="1"/>
</dbReference>
<dbReference type="GO" id="GO:0031625">
    <property type="term" value="F:ubiquitin protein ligase binding"/>
    <property type="evidence" value="ECO:0007669"/>
    <property type="project" value="InterPro"/>
</dbReference>
<dbReference type="AlphaFoldDB" id="A0A8H3IM63"/>
<sequence length="846" mass="97409">MSAMKAKIILPQGLGTSDAVDFDSMWHILASSLREIHTKNASKLSFEELYRNAYKLVLKKRGETLYIRVKEFEEEWLANEVQPRITEELSQTLLLETCGAQTITTANEKRVAGEKLLRALKQAWEDHNLCMNMTTDVLMYMVGNLRNFTEGCQERTVLLTGGQDRVYCKDFRKPSIFTASMGQFRDHVLRTPLSNDPEDHVSIAHVLTAVILDQVRMDREGDIVDKSLLKSCAYMLEGLYETEDEDESAKLYLTSFEPEFLRASEEFYRIEGAKLLLEADAGTFCKDARKRVNEEEDRCRSTLSPLTLTKIKSVVETELIKKNLPEVIALEGSGVKYMLDNERLLELELMYELSARVDPKKEELRKAVQARILEMGNDVNKATAAATQAPPKSSEQDGEKAEGDEKAPEKPISQQTTAAIKWVDDVLQLKERYDNVLTEAFKSDQGLQTAFSRSFTDFINAFERSSEYLSLFFDENMKKGIKGKTENEVDLLLDKGITLLRYIQDKDMFERYYKKHLSRRLLMKRSISMDAERQMISKMKMEVGNTFTQRIEAMFKDMAISADLTSNYKRHVAELGDPDPKRAEIEVNVLTSTMWPLEAMAPSYNDGEDRPRCNFPTQIERIKQGFEKFYLDKHSGRQLTWQANMGTADLRAYFPDMRGVKKTREINVSTYAMVILLLFNDLPPGGFMTTEEIQAQTNIPFNELTRNLQSLGVAQKTRILRKEPMSKDVKIDDKFYFNETFYSQFQKFKIGVVTSGNKVEDSQERSETEKKNNDTRGGVIEAAVVRIMKQRKELTHQKLMAEVIQQLTARFMPDVTMVKKRIESLIEREYLERIEEREPAAYRYLA</sequence>
<proteinExistence type="inferred from homology"/>
<evidence type="ECO:0000256" key="5">
    <source>
        <dbReference type="RuleBase" id="RU003829"/>
    </source>
</evidence>
<evidence type="ECO:0000256" key="6">
    <source>
        <dbReference type="SAM" id="MobiDB-lite"/>
    </source>
</evidence>
<dbReference type="InterPro" id="IPR019559">
    <property type="entry name" value="Cullin_neddylation_domain"/>
</dbReference>
<dbReference type="InterPro" id="IPR016158">
    <property type="entry name" value="Cullin_homology"/>
</dbReference>
<dbReference type="InterPro" id="IPR036317">
    <property type="entry name" value="Cullin_homology_sf"/>
</dbReference>
<dbReference type="Gene3D" id="3.30.230.130">
    <property type="entry name" value="Cullin, Chain C, Domain 2"/>
    <property type="match status" value="1"/>
</dbReference>
<dbReference type="InterPro" id="IPR036390">
    <property type="entry name" value="WH_DNA-bd_sf"/>
</dbReference>
<dbReference type="Pfam" id="PF10557">
    <property type="entry name" value="Cullin_Nedd8"/>
    <property type="match status" value="1"/>
</dbReference>
<dbReference type="InterPro" id="IPR045093">
    <property type="entry name" value="Cullin"/>
</dbReference>
<dbReference type="SUPFAM" id="SSF74788">
    <property type="entry name" value="Cullin repeat-like"/>
    <property type="match status" value="1"/>
</dbReference>
<dbReference type="FunFam" id="1.10.10.10:FF:000014">
    <property type="entry name" value="Cullin 1"/>
    <property type="match status" value="1"/>
</dbReference>
<dbReference type="GO" id="GO:0006511">
    <property type="term" value="P:ubiquitin-dependent protein catabolic process"/>
    <property type="evidence" value="ECO:0007669"/>
    <property type="project" value="InterPro"/>
</dbReference>
<gene>
    <name evidence="8" type="primary">CUL3</name>
    <name evidence="8" type="ORF">ALECFALPRED_003346</name>
</gene>
<dbReference type="Proteomes" id="UP000664203">
    <property type="component" value="Unassembled WGS sequence"/>
</dbReference>
<evidence type="ECO:0000256" key="2">
    <source>
        <dbReference type="ARBA" id="ARBA00022499"/>
    </source>
</evidence>
<dbReference type="Pfam" id="PF00888">
    <property type="entry name" value="Cullin"/>
    <property type="match status" value="1"/>
</dbReference>
<dbReference type="SUPFAM" id="SSF75632">
    <property type="entry name" value="Cullin homology domain"/>
    <property type="match status" value="1"/>
</dbReference>
<dbReference type="InterPro" id="IPR036388">
    <property type="entry name" value="WH-like_DNA-bd_sf"/>
</dbReference>
<evidence type="ECO:0000256" key="4">
    <source>
        <dbReference type="PROSITE-ProRule" id="PRU00330"/>
    </source>
</evidence>
<protein>
    <submittedName>
        <fullName evidence="8">Cullin-3</fullName>
    </submittedName>
</protein>
<dbReference type="Pfam" id="PF26557">
    <property type="entry name" value="Cullin_AB"/>
    <property type="match status" value="1"/>
</dbReference>
<dbReference type="FunFam" id="1.20.1310.10:FF:000002">
    <property type="entry name" value="cullin-3 isoform X1"/>
    <property type="match status" value="1"/>
</dbReference>
<dbReference type="InterPro" id="IPR059120">
    <property type="entry name" value="Cullin-like_AB"/>
</dbReference>
<evidence type="ECO:0000256" key="3">
    <source>
        <dbReference type="ARBA" id="ARBA00022843"/>
    </source>
</evidence>
<reference evidence="8" key="1">
    <citation type="submission" date="2021-03" db="EMBL/GenBank/DDBJ databases">
        <authorList>
            <person name="Tagirdzhanova G."/>
        </authorList>
    </citation>
    <scope>NUCLEOTIDE SEQUENCE</scope>
</reference>
<dbReference type="FunFam" id="1.20.1310.10:FF:000061">
    <property type="entry name" value="Related to cullulin 3"/>
    <property type="match status" value="1"/>
</dbReference>
<dbReference type="FunFam" id="1.20.1310.10:FF:000036">
    <property type="entry name" value="SCF ubiquitin ligase subunit CulC, putative"/>
    <property type="match status" value="1"/>
</dbReference>
<name>A0A8H3IM63_9LECA</name>
<organism evidence="8 9">
    <name type="scientific">Alectoria fallacina</name>
    <dbReference type="NCBI Taxonomy" id="1903189"/>
    <lineage>
        <taxon>Eukaryota</taxon>
        <taxon>Fungi</taxon>
        <taxon>Dikarya</taxon>
        <taxon>Ascomycota</taxon>
        <taxon>Pezizomycotina</taxon>
        <taxon>Lecanoromycetes</taxon>
        <taxon>OSLEUM clade</taxon>
        <taxon>Lecanoromycetidae</taxon>
        <taxon>Lecanorales</taxon>
        <taxon>Lecanorineae</taxon>
        <taxon>Parmeliaceae</taxon>
        <taxon>Alectoria</taxon>
    </lineage>
</organism>
<feature type="compositionally biased region" description="Basic and acidic residues" evidence="6">
    <location>
        <begin position="394"/>
        <end position="409"/>
    </location>
</feature>
<feature type="region of interest" description="Disordered" evidence="6">
    <location>
        <begin position="382"/>
        <end position="414"/>
    </location>
</feature>
<dbReference type="EMBL" id="CAJPDR010000210">
    <property type="protein sequence ID" value="CAF9926050.1"/>
    <property type="molecule type" value="Genomic_DNA"/>
</dbReference>
<dbReference type="SUPFAM" id="SSF46785">
    <property type="entry name" value="Winged helix' DNA-binding domain"/>
    <property type="match status" value="1"/>
</dbReference>
<evidence type="ECO:0000259" key="7">
    <source>
        <dbReference type="PROSITE" id="PS50069"/>
    </source>
</evidence>
<evidence type="ECO:0000313" key="9">
    <source>
        <dbReference type="Proteomes" id="UP000664203"/>
    </source>
</evidence>
<evidence type="ECO:0000256" key="1">
    <source>
        <dbReference type="ARBA" id="ARBA00006019"/>
    </source>
</evidence>
<dbReference type="FunFam" id="1.20.1310.10:FF:000001">
    <property type="entry name" value="Cullin 3"/>
    <property type="match status" value="1"/>
</dbReference>
<evidence type="ECO:0000313" key="8">
    <source>
        <dbReference type="EMBL" id="CAF9926050.1"/>
    </source>
</evidence>
<feature type="compositionally biased region" description="Low complexity" evidence="6">
    <location>
        <begin position="382"/>
        <end position="393"/>
    </location>
</feature>
<dbReference type="PANTHER" id="PTHR11932">
    <property type="entry name" value="CULLIN"/>
    <property type="match status" value="1"/>
</dbReference>